<sequence length="317" mass="34864">MKKLISLLFIFLILSITLTIAAQSTNIGLITEVENPAVPSYNKAVESVLKALESGGNFNSNFLKTELLTDYLPKLSYLAADQADLIVAIGPSMQQSVKETAQLYSEKDFLIIDGRVELDNVLSIDFAVEEGAFLAGVIAALKSESDVIAFIGERENNRSKKFEAGFAAGAKELKPEIKLLSEYLSRSKQNNTARERTDQLYYAGADVIFYYSGSASEAIVASAEENDFYLIGVQNKLAEPVSDKLLTNIIKNIPYLLEKESNNFANNNHQSGFKTYDLANSGLMIDQDTADKMLAESILDKVELYKNKLINGAVEIP</sequence>
<dbReference type="CDD" id="cd06354">
    <property type="entry name" value="PBP1_PrnA-like"/>
    <property type="match status" value="1"/>
</dbReference>
<dbReference type="AlphaFoldDB" id="A0AAW4X248"/>
<dbReference type="InterPro" id="IPR028082">
    <property type="entry name" value="Peripla_BP_I"/>
</dbReference>
<gene>
    <name evidence="9" type="ORF">LJ207_10945</name>
</gene>
<accession>A0AAW4X248</accession>
<name>A0AAW4X248_9FIRM</name>
<proteinExistence type="inferred from homology"/>
<evidence type="ECO:0000259" key="8">
    <source>
        <dbReference type="Pfam" id="PF02608"/>
    </source>
</evidence>
<comment type="subcellular location">
    <subcellularLocation>
        <location evidence="1">Cell membrane</location>
        <topology evidence="1">Lipid-anchor</topology>
    </subcellularLocation>
</comment>
<organism evidence="9 10">
    <name type="scientific">Halanaerobium polyolivorans</name>
    <dbReference type="NCBI Taxonomy" id="2886943"/>
    <lineage>
        <taxon>Bacteria</taxon>
        <taxon>Bacillati</taxon>
        <taxon>Bacillota</taxon>
        <taxon>Clostridia</taxon>
        <taxon>Halanaerobiales</taxon>
        <taxon>Halanaerobiaceae</taxon>
        <taxon>Halanaerobium</taxon>
    </lineage>
</organism>
<dbReference type="SUPFAM" id="SSF53822">
    <property type="entry name" value="Periplasmic binding protein-like I"/>
    <property type="match status" value="1"/>
</dbReference>
<comment type="caution">
    <text evidence="9">The sequence shown here is derived from an EMBL/GenBank/DDBJ whole genome shotgun (WGS) entry which is preliminary data.</text>
</comment>
<evidence type="ECO:0000256" key="1">
    <source>
        <dbReference type="ARBA" id="ARBA00004193"/>
    </source>
</evidence>
<evidence type="ECO:0000313" key="10">
    <source>
        <dbReference type="Proteomes" id="UP001199296"/>
    </source>
</evidence>
<keyword evidence="3" id="KW-1003">Cell membrane</keyword>
<dbReference type="PANTHER" id="PTHR34296">
    <property type="entry name" value="TRANSCRIPTIONAL ACTIVATOR PROTEIN MED"/>
    <property type="match status" value="1"/>
</dbReference>
<evidence type="ECO:0000256" key="2">
    <source>
        <dbReference type="ARBA" id="ARBA00008610"/>
    </source>
</evidence>
<feature type="domain" description="ABC transporter substrate-binding protein PnrA-like" evidence="8">
    <location>
        <begin position="40"/>
        <end position="317"/>
    </location>
</feature>
<dbReference type="Pfam" id="PF02608">
    <property type="entry name" value="Bmp"/>
    <property type="match status" value="1"/>
</dbReference>
<feature type="chain" id="PRO_5043789613" evidence="7">
    <location>
        <begin position="22"/>
        <end position="317"/>
    </location>
</feature>
<evidence type="ECO:0000256" key="7">
    <source>
        <dbReference type="SAM" id="SignalP"/>
    </source>
</evidence>
<dbReference type="Gene3D" id="3.40.50.2300">
    <property type="match status" value="2"/>
</dbReference>
<keyword evidence="10" id="KW-1185">Reference proteome</keyword>
<reference evidence="9 10" key="1">
    <citation type="submission" date="2021-10" db="EMBL/GenBank/DDBJ databases">
        <authorList>
            <person name="Grouzdev D.S."/>
            <person name="Pantiukh K.S."/>
            <person name="Krutkina M.S."/>
        </authorList>
    </citation>
    <scope>NUCLEOTIDE SEQUENCE [LARGE SCALE GENOMIC DNA]</scope>
    <source>
        <strain evidence="9 10">Z-7514</strain>
    </source>
</reference>
<keyword evidence="4 7" id="KW-0732">Signal</keyword>
<dbReference type="GO" id="GO:0005886">
    <property type="term" value="C:plasma membrane"/>
    <property type="evidence" value="ECO:0007669"/>
    <property type="project" value="UniProtKB-SubCell"/>
</dbReference>
<keyword evidence="5" id="KW-0472">Membrane</keyword>
<dbReference type="RefSeq" id="WP_229346540.1">
    <property type="nucleotide sequence ID" value="NZ_JAJFAT010000019.1"/>
</dbReference>
<feature type="signal peptide" evidence="7">
    <location>
        <begin position="1"/>
        <end position="21"/>
    </location>
</feature>
<evidence type="ECO:0000256" key="4">
    <source>
        <dbReference type="ARBA" id="ARBA00022729"/>
    </source>
</evidence>
<dbReference type="InterPro" id="IPR003760">
    <property type="entry name" value="PnrA-like"/>
</dbReference>
<comment type="similarity">
    <text evidence="2">Belongs to the BMP lipoprotein family.</text>
</comment>
<evidence type="ECO:0000313" key="9">
    <source>
        <dbReference type="EMBL" id="MCC3145842.1"/>
    </source>
</evidence>
<dbReference type="Proteomes" id="UP001199296">
    <property type="component" value="Unassembled WGS sequence"/>
</dbReference>
<evidence type="ECO:0000256" key="3">
    <source>
        <dbReference type="ARBA" id="ARBA00022475"/>
    </source>
</evidence>
<protein>
    <submittedName>
        <fullName evidence="9">BMP family ABC transporter substrate-binding protein</fullName>
    </submittedName>
</protein>
<dbReference type="InterPro" id="IPR050957">
    <property type="entry name" value="BMP_lipoprotein"/>
</dbReference>
<dbReference type="EMBL" id="JAJFAT010000019">
    <property type="protein sequence ID" value="MCC3145842.1"/>
    <property type="molecule type" value="Genomic_DNA"/>
</dbReference>
<keyword evidence="6" id="KW-0449">Lipoprotein</keyword>
<evidence type="ECO:0000256" key="5">
    <source>
        <dbReference type="ARBA" id="ARBA00023136"/>
    </source>
</evidence>
<dbReference type="PANTHER" id="PTHR34296:SF2">
    <property type="entry name" value="ABC TRANSPORTER GUANOSINE-BINDING PROTEIN NUPN"/>
    <property type="match status" value="1"/>
</dbReference>
<evidence type="ECO:0000256" key="6">
    <source>
        <dbReference type="ARBA" id="ARBA00023288"/>
    </source>
</evidence>